<dbReference type="AlphaFoldDB" id="A0A9N9IEP8"/>
<gene>
    <name evidence="2" type="ORF">DERYTH_LOCUS15191</name>
</gene>
<accession>A0A9N9IEP8</accession>
<dbReference type="Pfam" id="PF13472">
    <property type="entry name" value="Lipase_GDSL_2"/>
    <property type="match status" value="1"/>
</dbReference>
<feature type="domain" description="SGNH hydrolase-type esterase" evidence="1">
    <location>
        <begin position="22"/>
        <end position="201"/>
    </location>
</feature>
<proteinExistence type="predicted"/>
<dbReference type="OrthoDB" id="2367848at2759"/>
<dbReference type="InterPro" id="IPR013830">
    <property type="entry name" value="SGNH_hydro"/>
</dbReference>
<dbReference type="Proteomes" id="UP000789405">
    <property type="component" value="Unassembled WGS sequence"/>
</dbReference>
<evidence type="ECO:0000313" key="3">
    <source>
        <dbReference type="Proteomes" id="UP000789405"/>
    </source>
</evidence>
<name>A0A9N9IEP8_9GLOM</name>
<keyword evidence="3" id="KW-1185">Reference proteome</keyword>
<dbReference type="InterPro" id="IPR036514">
    <property type="entry name" value="SGNH_hydro_sf"/>
</dbReference>
<evidence type="ECO:0000259" key="1">
    <source>
        <dbReference type="Pfam" id="PF13472"/>
    </source>
</evidence>
<organism evidence="2 3">
    <name type="scientific">Dentiscutata erythropus</name>
    <dbReference type="NCBI Taxonomy" id="1348616"/>
    <lineage>
        <taxon>Eukaryota</taxon>
        <taxon>Fungi</taxon>
        <taxon>Fungi incertae sedis</taxon>
        <taxon>Mucoromycota</taxon>
        <taxon>Glomeromycotina</taxon>
        <taxon>Glomeromycetes</taxon>
        <taxon>Diversisporales</taxon>
        <taxon>Gigasporaceae</taxon>
        <taxon>Dentiscutata</taxon>
    </lineage>
</organism>
<comment type="caution">
    <text evidence="2">The sequence shown here is derived from an EMBL/GenBank/DDBJ whole genome shotgun (WGS) entry which is preliminary data.</text>
</comment>
<sequence>MPTRISSVYHHDYHFINYYISLGDSYAAGVEITGPSPEKYTTSAYSYVDALYDLLKAKYKNLELIKLGISGKTSDGLINDELTNFMKSHYGLTKFITITIGTNDMHICKNDASECFNKALNNLTNNLKNIIIPQLKEAGGENVHYMASTYYLNPLLDDRLIDIYSKNGFKVVDLRTIITDYTRCSYTYTCTHNNSHPNEDGSYAIGKAFYEII</sequence>
<evidence type="ECO:0000313" key="2">
    <source>
        <dbReference type="EMBL" id="CAG8731772.1"/>
    </source>
</evidence>
<reference evidence="2" key="1">
    <citation type="submission" date="2021-06" db="EMBL/GenBank/DDBJ databases">
        <authorList>
            <person name="Kallberg Y."/>
            <person name="Tangrot J."/>
            <person name="Rosling A."/>
        </authorList>
    </citation>
    <scope>NUCLEOTIDE SEQUENCE</scope>
    <source>
        <strain evidence="2">MA453B</strain>
    </source>
</reference>
<dbReference type="SUPFAM" id="SSF52266">
    <property type="entry name" value="SGNH hydrolase"/>
    <property type="match status" value="1"/>
</dbReference>
<dbReference type="EMBL" id="CAJVPY010012091">
    <property type="protein sequence ID" value="CAG8731772.1"/>
    <property type="molecule type" value="Genomic_DNA"/>
</dbReference>
<dbReference type="Gene3D" id="3.40.50.1110">
    <property type="entry name" value="SGNH hydrolase"/>
    <property type="match status" value="1"/>
</dbReference>
<protein>
    <submittedName>
        <fullName evidence="2">2768_t:CDS:1</fullName>
    </submittedName>
</protein>